<feature type="transmembrane region" description="Helical" evidence="5">
    <location>
        <begin position="19"/>
        <end position="37"/>
    </location>
</feature>
<evidence type="ECO:0000256" key="4">
    <source>
        <dbReference type="ARBA" id="ARBA00023136"/>
    </source>
</evidence>
<dbReference type="InterPro" id="IPR011701">
    <property type="entry name" value="MFS"/>
</dbReference>
<dbReference type="PANTHER" id="PTHR42910">
    <property type="entry name" value="TRANSPORTER SCO4007-RELATED"/>
    <property type="match status" value="1"/>
</dbReference>
<feature type="transmembrane region" description="Helical" evidence="5">
    <location>
        <begin position="249"/>
        <end position="270"/>
    </location>
</feature>
<dbReference type="Gene3D" id="1.20.1250.20">
    <property type="entry name" value="MFS general substrate transporter like domains"/>
    <property type="match status" value="1"/>
</dbReference>
<keyword evidence="3 5" id="KW-1133">Transmembrane helix</keyword>
<feature type="transmembrane region" description="Helical" evidence="5">
    <location>
        <begin position="371"/>
        <end position="391"/>
    </location>
</feature>
<feature type="transmembrane region" description="Helical" evidence="5">
    <location>
        <begin position="307"/>
        <end position="326"/>
    </location>
</feature>
<organism evidence="7 8">
    <name type="scientific">Herbihabitans rhizosphaerae</name>
    <dbReference type="NCBI Taxonomy" id="1872711"/>
    <lineage>
        <taxon>Bacteria</taxon>
        <taxon>Bacillati</taxon>
        <taxon>Actinomycetota</taxon>
        <taxon>Actinomycetes</taxon>
        <taxon>Pseudonocardiales</taxon>
        <taxon>Pseudonocardiaceae</taxon>
        <taxon>Herbihabitans</taxon>
    </lineage>
</organism>
<feature type="transmembrane region" description="Helical" evidence="5">
    <location>
        <begin position="108"/>
        <end position="129"/>
    </location>
</feature>
<dbReference type="PROSITE" id="PS50850">
    <property type="entry name" value="MFS"/>
    <property type="match status" value="1"/>
</dbReference>
<dbReference type="Proteomes" id="UP000294257">
    <property type="component" value="Unassembled WGS sequence"/>
</dbReference>
<keyword evidence="4 5" id="KW-0472">Membrane</keyword>
<dbReference type="PANTHER" id="PTHR42910:SF1">
    <property type="entry name" value="MAJOR FACILITATOR SUPERFAMILY (MFS) PROFILE DOMAIN-CONTAINING PROTEIN"/>
    <property type="match status" value="1"/>
</dbReference>
<dbReference type="SUPFAM" id="SSF103473">
    <property type="entry name" value="MFS general substrate transporter"/>
    <property type="match status" value="1"/>
</dbReference>
<proteinExistence type="predicted"/>
<feature type="transmembrane region" description="Helical" evidence="5">
    <location>
        <begin position="282"/>
        <end position="301"/>
    </location>
</feature>
<dbReference type="InterPro" id="IPR020846">
    <property type="entry name" value="MFS_dom"/>
</dbReference>
<evidence type="ECO:0000313" key="7">
    <source>
        <dbReference type="EMBL" id="RZS44448.1"/>
    </source>
</evidence>
<dbReference type="CDD" id="cd17324">
    <property type="entry name" value="MFS_NepI_like"/>
    <property type="match status" value="1"/>
</dbReference>
<dbReference type="GO" id="GO:0005886">
    <property type="term" value="C:plasma membrane"/>
    <property type="evidence" value="ECO:0007669"/>
    <property type="project" value="UniProtKB-SubCell"/>
</dbReference>
<comment type="caution">
    <text evidence="7">The sequence shown here is derived from an EMBL/GenBank/DDBJ whole genome shotgun (WGS) entry which is preliminary data.</text>
</comment>
<dbReference type="GO" id="GO:0022857">
    <property type="term" value="F:transmembrane transporter activity"/>
    <property type="evidence" value="ECO:0007669"/>
    <property type="project" value="InterPro"/>
</dbReference>
<sequence>MALAIAPAQITPALRRTTLILLTVAVGTVVANLYYAVPLEHALAEAFHVSDRAIGLAVSLIQIGYAIGLATLVPLGDLLERRGLLMPMLICNVAGMVTMAVASGYAVFVVAAAIVGVTSVAVQVLVPFAAELAPPDQRGRVVSTVMSGLLVGVLISRTVSGLIADAADWRAVFAFGALITAVVALLLHRRLPVLAPRATMRYRELLGSVVTIVREEPQLRLRMLYGGLCFAAFNAFWTGSTFLLGGPDYGWSTSAIGLFALVGVVGALSARFAGRLADKRKVHRGTGIFLIATALSFGLIALGEYSLAALVVGVAVMDMGCQGVHISNQSVIYALRPEARSRINTAYMTFYFVAGALGSGLSSLIYPEFGWVGVSVFAFAVPAAGVIVWGARAISARRGASPV</sequence>
<reference evidence="7 8" key="1">
    <citation type="submission" date="2019-02" db="EMBL/GenBank/DDBJ databases">
        <title>Genomic Encyclopedia of Type Strains, Phase IV (KMG-IV): sequencing the most valuable type-strain genomes for metagenomic binning, comparative biology and taxonomic classification.</title>
        <authorList>
            <person name="Goeker M."/>
        </authorList>
    </citation>
    <scope>NUCLEOTIDE SEQUENCE [LARGE SCALE GENOMIC DNA]</scope>
    <source>
        <strain evidence="7 8">DSM 101727</strain>
    </source>
</reference>
<keyword evidence="8" id="KW-1185">Reference proteome</keyword>
<dbReference type="InterPro" id="IPR036259">
    <property type="entry name" value="MFS_trans_sf"/>
</dbReference>
<feature type="transmembrane region" description="Helical" evidence="5">
    <location>
        <begin position="224"/>
        <end position="243"/>
    </location>
</feature>
<name>A0A4Q7L4A1_9PSEU</name>
<feature type="transmembrane region" description="Helical" evidence="5">
    <location>
        <begin position="53"/>
        <end position="72"/>
    </location>
</feature>
<feature type="transmembrane region" description="Helical" evidence="5">
    <location>
        <begin position="84"/>
        <end position="102"/>
    </location>
</feature>
<dbReference type="Pfam" id="PF07690">
    <property type="entry name" value="MFS_1"/>
    <property type="match status" value="1"/>
</dbReference>
<evidence type="ECO:0000256" key="1">
    <source>
        <dbReference type="ARBA" id="ARBA00004651"/>
    </source>
</evidence>
<evidence type="ECO:0000256" key="5">
    <source>
        <dbReference type="SAM" id="Phobius"/>
    </source>
</evidence>
<dbReference type="EMBL" id="SGWQ01000001">
    <property type="protein sequence ID" value="RZS44448.1"/>
    <property type="molecule type" value="Genomic_DNA"/>
</dbReference>
<accession>A0A4Q7L4A1</accession>
<feature type="transmembrane region" description="Helical" evidence="5">
    <location>
        <begin position="141"/>
        <end position="163"/>
    </location>
</feature>
<evidence type="ECO:0000256" key="2">
    <source>
        <dbReference type="ARBA" id="ARBA00022692"/>
    </source>
</evidence>
<evidence type="ECO:0000256" key="3">
    <source>
        <dbReference type="ARBA" id="ARBA00022989"/>
    </source>
</evidence>
<feature type="transmembrane region" description="Helical" evidence="5">
    <location>
        <begin position="169"/>
        <end position="187"/>
    </location>
</feature>
<feature type="transmembrane region" description="Helical" evidence="5">
    <location>
        <begin position="346"/>
        <end position="365"/>
    </location>
</feature>
<protein>
    <submittedName>
        <fullName evidence="7">Putative MFS family arabinose efflux permease</fullName>
    </submittedName>
</protein>
<dbReference type="AlphaFoldDB" id="A0A4Q7L4A1"/>
<feature type="domain" description="Major facilitator superfamily (MFS) profile" evidence="6">
    <location>
        <begin position="18"/>
        <end position="398"/>
    </location>
</feature>
<comment type="subcellular location">
    <subcellularLocation>
        <location evidence="1">Cell membrane</location>
        <topology evidence="1">Multi-pass membrane protein</topology>
    </subcellularLocation>
</comment>
<gene>
    <name evidence="7" type="ORF">EV193_101324</name>
</gene>
<keyword evidence="2 5" id="KW-0812">Transmembrane</keyword>
<evidence type="ECO:0000259" key="6">
    <source>
        <dbReference type="PROSITE" id="PS50850"/>
    </source>
</evidence>
<evidence type="ECO:0000313" key="8">
    <source>
        <dbReference type="Proteomes" id="UP000294257"/>
    </source>
</evidence>